<dbReference type="Pfam" id="PF11969">
    <property type="entry name" value="DcpS_C"/>
    <property type="match status" value="1"/>
</dbReference>
<dbReference type="Gene3D" id="3.30.428.10">
    <property type="entry name" value="HIT-like"/>
    <property type="match status" value="1"/>
</dbReference>
<protein>
    <recommendedName>
        <fullName evidence="3">HIT domain-containing protein</fullName>
    </recommendedName>
</protein>
<dbReference type="InParanoid" id="A0A409XXI0"/>
<dbReference type="InterPro" id="IPR036265">
    <property type="entry name" value="HIT-like_sf"/>
</dbReference>
<reference evidence="1 2" key="1">
    <citation type="journal article" date="2018" name="Evol. Lett.">
        <title>Horizontal gene cluster transfer increased hallucinogenic mushroom diversity.</title>
        <authorList>
            <person name="Reynolds H.T."/>
            <person name="Vijayakumar V."/>
            <person name="Gluck-Thaler E."/>
            <person name="Korotkin H.B."/>
            <person name="Matheny P.B."/>
            <person name="Slot J.C."/>
        </authorList>
    </citation>
    <scope>NUCLEOTIDE SEQUENCE [LARGE SCALE GENOMIC DNA]</scope>
    <source>
        <strain evidence="1 2">SRW20</strain>
    </source>
</reference>
<evidence type="ECO:0000313" key="1">
    <source>
        <dbReference type="EMBL" id="PPQ95467.1"/>
    </source>
</evidence>
<sequence length="106" mass="11705">MEEIGHTVLSSFDVPTSMRVYVSYFLIGLSGTEGLLRMGFHIPPFNSVYHLHLHVQGLPYRSVRSAAKYPISPGFGGYSKGMSWFAEVKQVIGILERGGRVGVMPC</sequence>
<dbReference type="AlphaFoldDB" id="A0A409XXI0"/>
<accession>A0A409XXI0</accession>
<gene>
    <name evidence="1" type="ORF">CVT26_008486</name>
</gene>
<keyword evidence="2" id="KW-1185">Reference proteome</keyword>
<dbReference type="EMBL" id="NHYE01001425">
    <property type="protein sequence ID" value="PPQ95467.1"/>
    <property type="molecule type" value="Genomic_DNA"/>
</dbReference>
<comment type="caution">
    <text evidence="1">The sequence shown here is derived from an EMBL/GenBank/DDBJ whole genome shotgun (WGS) entry which is preliminary data.</text>
</comment>
<evidence type="ECO:0000313" key="2">
    <source>
        <dbReference type="Proteomes" id="UP000284706"/>
    </source>
</evidence>
<dbReference type="SUPFAM" id="SSF54197">
    <property type="entry name" value="HIT-like"/>
    <property type="match status" value="1"/>
</dbReference>
<dbReference type="OrthoDB" id="1915375at2759"/>
<proteinExistence type="predicted"/>
<evidence type="ECO:0008006" key="3">
    <source>
        <dbReference type="Google" id="ProtNLM"/>
    </source>
</evidence>
<name>A0A409XXI0_9AGAR</name>
<organism evidence="1 2">
    <name type="scientific">Gymnopilus dilepis</name>
    <dbReference type="NCBI Taxonomy" id="231916"/>
    <lineage>
        <taxon>Eukaryota</taxon>
        <taxon>Fungi</taxon>
        <taxon>Dikarya</taxon>
        <taxon>Basidiomycota</taxon>
        <taxon>Agaricomycotina</taxon>
        <taxon>Agaricomycetes</taxon>
        <taxon>Agaricomycetidae</taxon>
        <taxon>Agaricales</taxon>
        <taxon>Agaricineae</taxon>
        <taxon>Hymenogastraceae</taxon>
        <taxon>Gymnopilus</taxon>
    </lineage>
</organism>
<dbReference type="Proteomes" id="UP000284706">
    <property type="component" value="Unassembled WGS sequence"/>
</dbReference>